<gene>
    <name evidence="1" type="ORF">AVEN_65264_1</name>
</gene>
<accession>A0A4Y2AHE0</accession>
<organism evidence="1 2">
    <name type="scientific">Araneus ventricosus</name>
    <name type="common">Orbweaver spider</name>
    <name type="synonym">Epeira ventricosa</name>
    <dbReference type="NCBI Taxonomy" id="182803"/>
    <lineage>
        <taxon>Eukaryota</taxon>
        <taxon>Metazoa</taxon>
        <taxon>Ecdysozoa</taxon>
        <taxon>Arthropoda</taxon>
        <taxon>Chelicerata</taxon>
        <taxon>Arachnida</taxon>
        <taxon>Araneae</taxon>
        <taxon>Araneomorphae</taxon>
        <taxon>Entelegynae</taxon>
        <taxon>Araneoidea</taxon>
        <taxon>Araneidae</taxon>
        <taxon>Araneus</taxon>
    </lineage>
</organism>
<evidence type="ECO:0000313" key="1">
    <source>
        <dbReference type="EMBL" id="GBL78699.1"/>
    </source>
</evidence>
<protein>
    <recommendedName>
        <fullName evidence="3">DDE-1 domain-containing protein</fullName>
    </recommendedName>
</protein>
<evidence type="ECO:0008006" key="3">
    <source>
        <dbReference type="Google" id="ProtNLM"/>
    </source>
</evidence>
<dbReference type="AlphaFoldDB" id="A0A4Y2AHE0"/>
<reference evidence="1 2" key="1">
    <citation type="journal article" date="2019" name="Sci. Rep.">
        <title>Orb-weaving spider Araneus ventricosus genome elucidates the spidroin gene catalogue.</title>
        <authorList>
            <person name="Kono N."/>
            <person name="Nakamura H."/>
            <person name="Ohtoshi R."/>
            <person name="Moran D.A.P."/>
            <person name="Shinohara A."/>
            <person name="Yoshida Y."/>
            <person name="Fujiwara M."/>
            <person name="Mori M."/>
            <person name="Tomita M."/>
            <person name="Arakawa K."/>
        </authorList>
    </citation>
    <scope>NUCLEOTIDE SEQUENCE [LARGE SCALE GENOMIC DNA]</scope>
</reference>
<keyword evidence="2" id="KW-1185">Reference proteome</keyword>
<evidence type="ECO:0000313" key="2">
    <source>
        <dbReference type="Proteomes" id="UP000499080"/>
    </source>
</evidence>
<name>A0A4Y2AHE0_ARAVE</name>
<dbReference type="OrthoDB" id="7607518at2759"/>
<sequence>MVSRDQPHSQRILKISLPHRFLPKMIENAWEWVTKRTLTSAWKKLWSESVAECDIEVSETVVPCGAYSQRDCEFG</sequence>
<dbReference type="EMBL" id="BGPR01000016">
    <property type="protein sequence ID" value="GBL78699.1"/>
    <property type="molecule type" value="Genomic_DNA"/>
</dbReference>
<dbReference type="Proteomes" id="UP000499080">
    <property type="component" value="Unassembled WGS sequence"/>
</dbReference>
<comment type="caution">
    <text evidence="1">The sequence shown here is derived from an EMBL/GenBank/DDBJ whole genome shotgun (WGS) entry which is preliminary data.</text>
</comment>
<proteinExistence type="predicted"/>